<dbReference type="InterPro" id="IPR043148">
    <property type="entry name" value="TagF_C"/>
</dbReference>
<evidence type="ECO:0008006" key="3">
    <source>
        <dbReference type="Google" id="ProtNLM"/>
    </source>
</evidence>
<gene>
    <name evidence="1" type="ORF">AW11_02513</name>
</gene>
<dbReference type="SUPFAM" id="SSF53756">
    <property type="entry name" value="UDP-Glycosyltransferase/glycogen phosphorylase"/>
    <property type="match status" value="1"/>
</dbReference>
<dbReference type="InterPro" id="IPR007554">
    <property type="entry name" value="Glycerophosphate_synth"/>
</dbReference>
<dbReference type="PATRIC" id="fig|1454004.3.peg.2596"/>
<evidence type="ECO:0000313" key="1">
    <source>
        <dbReference type="EMBL" id="EXI87385.1"/>
    </source>
</evidence>
<dbReference type="AlphaFoldDB" id="A0A011QE51"/>
<reference evidence="1" key="1">
    <citation type="submission" date="2014-02" db="EMBL/GenBank/DDBJ databases">
        <title>Expanding our view of genomic diversity in Candidatus Accumulibacter clades.</title>
        <authorList>
            <person name="Skennerton C.T."/>
            <person name="Barr J.J."/>
            <person name="Slater F.R."/>
            <person name="Bond P.L."/>
            <person name="Tyson G.W."/>
        </authorList>
    </citation>
    <scope>NUCLEOTIDE SEQUENCE [LARGE SCALE GENOMIC DNA]</scope>
</reference>
<dbReference type="Gene3D" id="3.40.50.12580">
    <property type="match status" value="1"/>
</dbReference>
<dbReference type="GO" id="GO:0016020">
    <property type="term" value="C:membrane"/>
    <property type="evidence" value="ECO:0007669"/>
    <property type="project" value="InterPro"/>
</dbReference>
<dbReference type="STRING" id="1454004.AW11_02513"/>
<evidence type="ECO:0000313" key="2">
    <source>
        <dbReference type="Proteomes" id="UP000022141"/>
    </source>
</evidence>
<proteinExistence type="predicted"/>
<dbReference type="GO" id="GO:0047355">
    <property type="term" value="F:CDP-glycerol glycerophosphotransferase activity"/>
    <property type="evidence" value="ECO:0007669"/>
    <property type="project" value="InterPro"/>
</dbReference>
<name>A0A011QE51_ACCRE</name>
<accession>A0A011QE51</accession>
<dbReference type="Proteomes" id="UP000022141">
    <property type="component" value="Unassembled WGS sequence"/>
</dbReference>
<dbReference type="Pfam" id="PF04464">
    <property type="entry name" value="Glyphos_transf"/>
    <property type="match status" value="1"/>
</dbReference>
<sequence>MFDWFRQYGKSILFLSSAPIDEVWTRSTALACRRSGKRVQVIMCGNATEGGDHAVSLYRAAGIAASQGVSFVDAAAERCAIAVTASSGLDRGIFPTRGRLFVHMPHSIASLHMIYPPGSFDGYDVLLAAGPQHDREFLALAKARGLTGRRVLAAGYGKLDVLVEMAKQGKPAQNARPKVLIAPSWGPDNLLDRCGPALAEQLAAQDFDVVVRPHPLFFLEHAPVLDGLRTLAGRTPWVTLESPLDGDKAIFDADVLVGDYSGTSFEFAALRRRPVVSVDVGLKIANPDWARVGLDPVELALRAELGPVVAPDAATVVAAVRDMLASPRAINGDTLARFLHGRVGDCGVRAAGLLDRLLRES</sequence>
<protein>
    <recommendedName>
        <fullName evidence="3">CDP-glycerol:poly(Glycerophosphate) glycerophosphotransferase</fullName>
    </recommendedName>
</protein>
<keyword evidence="2" id="KW-1185">Reference proteome</keyword>
<comment type="caution">
    <text evidence="1">The sequence shown here is derived from an EMBL/GenBank/DDBJ whole genome shotgun (WGS) entry which is preliminary data.</text>
</comment>
<organism evidence="1 2">
    <name type="scientific">Accumulibacter regalis</name>
    <dbReference type="NCBI Taxonomy" id="522306"/>
    <lineage>
        <taxon>Bacteria</taxon>
        <taxon>Pseudomonadati</taxon>
        <taxon>Pseudomonadota</taxon>
        <taxon>Betaproteobacteria</taxon>
        <taxon>Candidatus Accumulibacter</taxon>
    </lineage>
</organism>
<dbReference type="EMBL" id="JEMY01000034">
    <property type="protein sequence ID" value="EXI87385.1"/>
    <property type="molecule type" value="Genomic_DNA"/>
</dbReference>
<dbReference type="eggNOG" id="COG1887">
    <property type="taxonomic scope" value="Bacteria"/>
</dbReference>